<dbReference type="AlphaFoldDB" id="A0A271KFD4"/>
<proteinExistence type="predicted"/>
<accession>A0A271KFD4</accession>
<reference evidence="1 2" key="1">
    <citation type="submission" date="2017-08" db="EMBL/GenBank/DDBJ databases">
        <title>Mesorhizobium wenxinae sp. nov., a novel rhizobial species isolated from root nodules of chickpea (Cicer arietinum L.).</title>
        <authorList>
            <person name="Zhang J."/>
        </authorList>
    </citation>
    <scope>NUCLEOTIDE SEQUENCE [LARGE SCALE GENOMIC DNA]</scope>
    <source>
        <strain evidence="2">WYCCWR 10019</strain>
    </source>
</reference>
<organism evidence="1 2">
    <name type="scientific">Mesorhizobium wenxiniae</name>
    <dbReference type="NCBI Taxonomy" id="2014805"/>
    <lineage>
        <taxon>Bacteria</taxon>
        <taxon>Pseudomonadati</taxon>
        <taxon>Pseudomonadota</taxon>
        <taxon>Alphaproteobacteria</taxon>
        <taxon>Hyphomicrobiales</taxon>
        <taxon>Phyllobacteriaceae</taxon>
        <taxon>Mesorhizobium</taxon>
    </lineage>
</organism>
<keyword evidence="2" id="KW-1185">Reference proteome</keyword>
<name>A0A271KFD4_9HYPH</name>
<dbReference type="EMBL" id="NPKH01000024">
    <property type="protein sequence ID" value="PAP93679.1"/>
    <property type="molecule type" value="Genomic_DNA"/>
</dbReference>
<comment type="caution">
    <text evidence="1">The sequence shown here is derived from an EMBL/GenBank/DDBJ whole genome shotgun (WGS) entry which is preliminary data.</text>
</comment>
<sequence>MLGEPISSSILIKGWGRAFESLHPLQFPSRNQASKAAVRRGFFVLVAARHHPADGASLSLRQLPVASRRFVRRAKYVPK</sequence>
<protein>
    <submittedName>
        <fullName evidence="1">Uncharacterized protein</fullName>
    </submittedName>
</protein>
<dbReference type="Proteomes" id="UP000215931">
    <property type="component" value="Unassembled WGS sequence"/>
</dbReference>
<gene>
    <name evidence="1" type="ORF">CIT31_19610</name>
</gene>
<evidence type="ECO:0000313" key="1">
    <source>
        <dbReference type="EMBL" id="PAP93679.1"/>
    </source>
</evidence>
<evidence type="ECO:0000313" key="2">
    <source>
        <dbReference type="Proteomes" id="UP000215931"/>
    </source>
</evidence>